<dbReference type="GO" id="GO:0020037">
    <property type="term" value="F:heme binding"/>
    <property type="evidence" value="ECO:0007669"/>
    <property type="project" value="InterPro"/>
</dbReference>
<dbReference type="GO" id="GO:0046872">
    <property type="term" value="F:metal ion binding"/>
    <property type="evidence" value="ECO:0007669"/>
    <property type="project" value="UniProtKB-KW"/>
</dbReference>
<dbReference type="InterPro" id="IPR013320">
    <property type="entry name" value="ConA-like_dom_sf"/>
</dbReference>
<keyword evidence="3" id="KW-0106">Calcium</keyword>
<dbReference type="SUPFAM" id="SSF48113">
    <property type="entry name" value="Heme-dependent peroxidases"/>
    <property type="match status" value="1"/>
</dbReference>
<dbReference type="Pfam" id="PF00354">
    <property type="entry name" value="Pentaxin"/>
    <property type="match status" value="1"/>
</dbReference>
<dbReference type="PRINTS" id="PR00895">
    <property type="entry name" value="PENTAXIN"/>
</dbReference>
<feature type="non-terminal residue" evidence="9">
    <location>
        <position position="298"/>
    </location>
</feature>
<evidence type="ECO:0000256" key="2">
    <source>
        <dbReference type="ARBA" id="ARBA00022723"/>
    </source>
</evidence>
<keyword evidence="5" id="KW-0325">Glycoprotein</keyword>
<evidence type="ECO:0000313" key="8">
    <source>
        <dbReference type="Proteomes" id="UP000515135"/>
    </source>
</evidence>
<evidence type="ECO:0000256" key="5">
    <source>
        <dbReference type="ARBA" id="ARBA00023180"/>
    </source>
</evidence>
<accession>A0A6P4Y8T1</accession>
<dbReference type="Gene3D" id="2.60.120.200">
    <property type="match status" value="1"/>
</dbReference>
<evidence type="ECO:0000256" key="4">
    <source>
        <dbReference type="ARBA" id="ARBA00023157"/>
    </source>
</evidence>
<dbReference type="KEGG" id="bbel:109462992"/>
<dbReference type="RefSeq" id="XP_019615202.1">
    <property type="nucleotide sequence ID" value="XM_019759643.1"/>
</dbReference>
<dbReference type="PANTHER" id="PTHR19277:SF161">
    <property type="entry name" value="LAMININ G DOMAIN-CONTAINING PROTEIN"/>
    <property type="match status" value="1"/>
</dbReference>
<comment type="caution">
    <text evidence="6">Lacks conserved residue(s) required for the propagation of feature annotation.</text>
</comment>
<protein>
    <submittedName>
        <fullName evidence="9">LOW QUALITY PROTEIN: C-reactive protein-like</fullName>
    </submittedName>
</protein>
<dbReference type="PROSITE" id="PS50292">
    <property type="entry name" value="PEROXIDASE_3"/>
    <property type="match status" value="1"/>
</dbReference>
<comment type="cofactor">
    <cofactor evidence="1">
        <name>Ca(2+)</name>
        <dbReference type="ChEBI" id="CHEBI:29108"/>
    </cofactor>
</comment>
<feature type="domain" description="Pentraxin (PTX)" evidence="7">
    <location>
        <begin position="90"/>
        <end position="295"/>
    </location>
</feature>
<feature type="non-terminal residue" evidence="9">
    <location>
        <position position="1"/>
    </location>
</feature>
<dbReference type="PROSITE" id="PS51828">
    <property type="entry name" value="PTX_2"/>
    <property type="match status" value="1"/>
</dbReference>
<dbReference type="InterPro" id="IPR001759">
    <property type="entry name" value="PTX_dom"/>
</dbReference>
<evidence type="ECO:0000256" key="1">
    <source>
        <dbReference type="ARBA" id="ARBA00001913"/>
    </source>
</evidence>
<sequence>LTPNFQEEGLVCSCDSEDEHCFNINVPSDDPDFAGRPCLPFARSLSSPNEGCHLGRRQQLNQITAFVDASNVYGSSDEEIEELREHPGDQKRTTFPSPRSTSNYVRLMTPLSQDLRSFTLCLHMRTDMSSSSDAALVSYAVTQQANELLVFNRGYRGRGFKLFIQGQEVVLGPLPVWDGARHALCVTWRSSDGSWQVFADGVLKKSGSGFCRGGRVRSGGTLILAQEQDRVGGGFARNQAFSGELSQVNLWDRVLSPAEVGADWSAFCNHHGNVIDWATANIQVVGQAVSDQYRCPAT</sequence>
<dbReference type="SMART" id="SM00159">
    <property type="entry name" value="PTX"/>
    <property type="match status" value="1"/>
</dbReference>
<dbReference type="GeneID" id="109462992"/>
<dbReference type="OrthoDB" id="8871962at2759"/>
<gene>
    <name evidence="9" type="primary">LOC109462992</name>
</gene>
<dbReference type="Proteomes" id="UP000515135">
    <property type="component" value="Unplaced"/>
</dbReference>
<keyword evidence="8" id="KW-1185">Reference proteome</keyword>
<keyword evidence="2" id="KW-0479">Metal-binding</keyword>
<dbReference type="FunFam" id="2.60.120.200:FF:000012">
    <property type="entry name" value="neuronal pentraxin receptor"/>
    <property type="match status" value="1"/>
</dbReference>
<dbReference type="GO" id="GO:0006979">
    <property type="term" value="P:response to oxidative stress"/>
    <property type="evidence" value="ECO:0007669"/>
    <property type="project" value="InterPro"/>
</dbReference>
<dbReference type="AlphaFoldDB" id="A0A6P4Y8T1"/>
<dbReference type="Pfam" id="PF03098">
    <property type="entry name" value="An_peroxidase"/>
    <property type="match status" value="1"/>
</dbReference>
<dbReference type="GO" id="GO:0004601">
    <property type="term" value="F:peroxidase activity"/>
    <property type="evidence" value="ECO:0007669"/>
    <property type="project" value="InterPro"/>
</dbReference>
<organism evidence="8 9">
    <name type="scientific">Branchiostoma belcheri</name>
    <name type="common">Amphioxus</name>
    <dbReference type="NCBI Taxonomy" id="7741"/>
    <lineage>
        <taxon>Eukaryota</taxon>
        <taxon>Metazoa</taxon>
        <taxon>Chordata</taxon>
        <taxon>Cephalochordata</taxon>
        <taxon>Leptocardii</taxon>
        <taxon>Amphioxiformes</taxon>
        <taxon>Branchiostomatidae</taxon>
        <taxon>Branchiostoma</taxon>
    </lineage>
</organism>
<dbReference type="InterPro" id="IPR051360">
    <property type="entry name" value="Neuronal_Pentraxin_Related"/>
</dbReference>
<dbReference type="InterPro" id="IPR010255">
    <property type="entry name" value="Haem_peroxidase_sf"/>
</dbReference>
<reference evidence="9" key="1">
    <citation type="submission" date="2025-08" db="UniProtKB">
        <authorList>
            <consortium name="RefSeq"/>
        </authorList>
    </citation>
    <scope>IDENTIFICATION</scope>
    <source>
        <tissue evidence="9">Gonad</tissue>
    </source>
</reference>
<evidence type="ECO:0000256" key="3">
    <source>
        <dbReference type="ARBA" id="ARBA00022837"/>
    </source>
</evidence>
<proteinExistence type="predicted"/>
<dbReference type="PANTHER" id="PTHR19277">
    <property type="entry name" value="PENTRAXIN"/>
    <property type="match status" value="1"/>
</dbReference>
<name>A0A6P4Y8T1_BRABE</name>
<dbReference type="SUPFAM" id="SSF49899">
    <property type="entry name" value="Concanavalin A-like lectins/glucanases"/>
    <property type="match status" value="1"/>
</dbReference>
<evidence type="ECO:0000256" key="6">
    <source>
        <dbReference type="PROSITE-ProRule" id="PRU01172"/>
    </source>
</evidence>
<dbReference type="InterPro" id="IPR019791">
    <property type="entry name" value="Haem_peroxidase_animal"/>
</dbReference>
<evidence type="ECO:0000259" key="7">
    <source>
        <dbReference type="PROSITE" id="PS51828"/>
    </source>
</evidence>
<keyword evidence="4" id="KW-1015">Disulfide bond</keyword>
<evidence type="ECO:0000313" key="9">
    <source>
        <dbReference type="RefSeq" id="XP_019615202.1"/>
    </source>
</evidence>